<name>A0A2P2N0K4_RHIMU</name>
<proteinExistence type="predicted"/>
<evidence type="ECO:0000313" key="1">
    <source>
        <dbReference type="EMBL" id="MBX35966.1"/>
    </source>
</evidence>
<accession>A0A2P2N0K4</accession>
<protein>
    <submittedName>
        <fullName evidence="1">Uncharacterized protein</fullName>
    </submittedName>
</protein>
<dbReference type="EMBL" id="GGEC01055482">
    <property type="protein sequence ID" value="MBX35966.1"/>
    <property type="molecule type" value="Transcribed_RNA"/>
</dbReference>
<reference evidence="1" key="1">
    <citation type="submission" date="2018-02" db="EMBL/GenBank/DDBJ databases">
        <title>Rhizophora mucronata_Transcriptome.</title>
        <authorList>
            <person name="Meera S.P."/>
            <person name="Sreeshan A."/>
            <person name="Augustine A."/>
        </authorList>
    </citation>
    <scope>NUCLEOTIDE SEQUENCE</scope>
    <source>
        <tissue evidence="1">Leaf</tissue>
    </source>
</reference>
<dbReference type="AlphaFoldDB" id="A0A2P2N0K4"/>
<organism evidence="1">
    <name type="scientific">Rhizophora mucronata</name>
    <name type="common">Asiatic mangrove</name>
    <dbReference type="NCBI Taxonomy" id="61149"/>
    <lineage>
        <taxon>Eukaryota</taxon>
        <taxon>Viridiplantae</taxon>
        <taxon>Streptophyta</taxon>
        <taxon>Embryophyta</taxon>
        <taxon>Tracheophyta</taxon>
        <taxon>Spermatophyta</taxon>
        <taxon>Magnoliopsida</taxon>
        <taxon>eudicotyledons</taxon>
        <taxon>Gunneridae</taxon>
        <taxon>Pentapetalae</taxon>
        <taxon>rosids</taxon>
        <taxon>fabids</taxon>
        <taxon>Malpighiales</taxon>
        <taxon>Rhizophoraceae</taxon>
        <taxon>Rhizophora</taxon>
    </lineage>
</organism>
<sequence length="19" mass="2023">MCGNLICGSIYLIHGRCVA</sequence>